<keyword evidence="3" id="KW-1133">Transmembrane helix</keyword>
<keyword evidence="3" id="KW-0812">Transmembrane</keyword>
<feature type="transmembrane region" description="Helical" evidence="3">
    <location>
        <begin position="139"/>
        <end position="158"/>
    </location>
</feature>
<evidence type="ECO:0000259" key="4">
    <source>
        <dbReference type="PROSITE" id="PS50977"/>
    </source>
</evidence>
<dbReference type="InterPro" id="IPR036271">
    <property type="entry name" value="Tet_transcr_reg_TetR-rel_C_sf"/>
</dbReference>
<proteinExistence type="predicted"/>
<evidence type="ECO:0000256" key="3">
    <source>
        <dbReference type="SAM" id="Phobius"/>
    </source>
</evidence>
<comment type="caution">
    <text evidence="5">The sequence shown here is derived from an EMBL/GenBank/DDBJ whole genome shotgun (WGS) entry which is preliminary data.</text>
</comment>
<dbReference type="Gene3D" id="1.10.10.60">
    <property type="entry name" value="Homeodomain-like"/>
    <property type="match status" value="1"/>
</dbReference>
<dbReference type="PANTHER" id="PTHR30055:SF226">
    <property type="entry name" value="HTH-TYPE TRANSCRIPTIONAL REGULATOR PKSA"/>
    <property type="match status" value="1"/>
</dbReference>
<dbReference type="Pfam" id="PF00440">
    <property type="entry name" value="TetR_N"/>
    <property type="match status" value="1"/>
</dbReference>
<keyword evidence="3" id="KW-0472">Membrane</keyword>
<dbReference type="SUPFAM" id="SSF46689">
    <property type="entry name" value="Homeodomain-like"/>
    <property type="match status" value="1"/>
</dbReference>
<dbReference type="Gene3D" id="1.10.357.10">
    <property type="entry name" value="Tetracycline Repressor, domain 2"/>
    <property type="match status" value="1"/>
</dbReference>
<reference evidence="5 6" key="1">
    <citation type="submission" date="2021-03" db="EMBL/GenBank/DDBJ databases">
        <title>Sequencing the genomes of 1000 actinobacteria strains.</title>
        <authorList>
            <person name="Klenk H.-P."/>
        </authorList>
    </citation>
    <scope>NUCLEOTIDE SEQUENCE [LARGE SCALE GENOMIC DNA]</scope>
    <source>
        <strain evidence="5 6">DSM 46670</strain>
    </source>
</reference>
<dbReference type="PROSITE" id="PS50977">
    <property type="entry name" value="HTH_TETR_2"/>
    <property type="match status" value="1"/>
</dbReference>
<dbReference type="PANTHER" id="PTHR30055">
    <property type="entry name" value="HTH-TYPE TRANSCRIPTIONAL REGULATOR RUTR"/>
    <property type="match status" value="1"/>
</dbReference>
<dbReference type="PRINTS" id="PR00455">
    <property type="entry name" value="HTHTETR"/>
</dbReference>
<evidence type="ECO:0000313" key="6">
    <source>
        <dbReference type="Proteomes" id="UP001519332"/>
    </source>
</evidence>
<evidence type="ECO:0000256" key="1">
    <source>
        <dbReference type="ARBA" id="ARBA00023125"/>
    </source>
</evidence>
<dbReference type="InterPro" id="IPR009057">
    <property type="entry name" value="Homeodomain-like_sf"/>
</dbReference>
<dbReference type="EMBL" id="JAGINW010000001">
    <property type="protein sequence ID" value="MBP2324492.1"/>
    <property type="molecule type" value="Genomic_DNA"/>
</dbReference>
<keyword evidence="1 2" id="KW-0238">DNA-binding</keyword>
<accession>A0ABS4TJ98</accession>
<feature type="DNA-binding region" description="H-T-H motif" evidence="2">
    <location>
        <begin position="29"/>
        <end position="48"/>
    </location>
</feature>
<dbReference type="RefSeq" id="WP_209641820.1">
    <property type="nucleotide sequence ID" value="NZ_JAGINW010000001.1"/>
</dbReference>
<gene>
    <name evidence="5" type="ORF">JOF56_004877</name>
</gene>
<dbReference type="InterPro" id="IPR001647">
    <property type="entry name" value="HTH_TetR"/>
</dbReference>
<dbReference type="SUPFAM" id="SSF48498">
    <property type="entry name" value="Tetracyclin repressor-like, C-terminal domain"/>
    <property type="match status" value="1"/>
</dbReference>
<evidence type="ECO:0000313" key="5">
    <source>
        <dbReference type="EMBL" id="MBP2324492.1"/>
    </source>
</evidence>
<feature type="domain" description="HTH tetR-type" evidence="4">
    <location>
        <begin position="6"/>
        <end position="66"/>
    </location>
</feature>
<protein>
    <submittedName>
        <fullName evidence="5">AcrR family transcriptional regulator</fullName>
    </submittedName>
</protein>
<dbReference type="InterPro" id="IPR050109">
    <property type="entry name" value="HTH-type_TetR-like_transc_reg"/>
</dbReference>
<dbReference type="Proteomes" id="UP001519332">
    <property type="component" value="Unassembled WGS sequence"/>
</dbReference>
<keyword evidence="6" id="KW-1185">Reference proteome</keyword>
<organism evidence="5 6">
    <name type="scientific">Kibdelosporangium banguiense</name>
    <dbReference type="NCBI Taxonomy" id="1365924"/>
    <lineage>
        <taxon>Bacteria</taxon>
        <taxon>Bacillati</taxon>
        <taxon>Actinomycetota</taxon>
        <taxon>Actinomycetes</taxon>
        <taxon>Pseudonocardiales</taxon>
        <taxon>Pseudonocardiaceae</taxon>
        <taxon>Kibdelosporangium</taxon>
    </lineage>
</organism>
<evidence type="ECO:0000256" key="2">
    <source>
        <dbReference type="PROSITE-ProRule" id="PRU00335"/>
    </source>
</evidence>
<sequence length="187" mass="20594">MSPRTQATKQKLFDATLRLAGSKGMVGLTVDEIAAEAGVAKGTVYYNFGSKDGLIDALLRYGVDLLADRLRRADEVEELVGAALSYFGDYPAFAQLLVSELWRTPGQWHETLTLLRDDIISIIKEHMQRLTDEGRMPDGVLAGTASAALFGTLLVVALDWQVFQPQRTHEEVRDSVMLLVRGLGKKS</sequence>
<name>A0ABS4TJ98_9PSEU</name>